<evidence type="ECO:0000256" key="5">
    <source>
        <dbReference type="ARBA" id="ARBA00022723"/>
    </source>
</evidence>
<comment type="subcellular location">
    <subcellularLocation>
        <location evidence="10">Cell inner membrane</location>
        <topology evidence="10">Peripheral membrane protein</topology>
        <orientation evidence="10">Cytoplasmic side</orientation>
    </subcellularLocation>
</comment>
<dbReference type="InterPro" id="IPR043461">
    <property type="entry name" value="LpxH-like"/>
</dbReference>
<dbReference type="GO" id="GO:0009245">
    <property type="term" value="P:lipid A biosynthetic process"/>
    <property type="evidence" value="ECO:0007669"/>
    <property type="project" value="UniProtKB-UniRule"/>
</dbReference>
<evidence type="ECO:0000256" key="9">
    <source>
        <dbReference type="ARBA" id="ARBA00023211"/>
    </source>
</evidence>
<comment type="cofactor">
    <cofactor evidence="10">
        <name>Mn(2+)</name>
        <dbReference type="ChEBI" id="CHEBI:29035"/>
    </cofactor>
    <text evidence="10">Binds 2 Mn(2+) ions per subunit in a binuclear metal center.</text>
</comment>
<feature type="binding site" evidence="10">
    <location>
        <position position="164"/>
    </location>
    <ligand>
        <name>substrate</name>
    </ligand>
</feature>
<keyword evidence="6 10" id="KW-0378">Hydrolase</keyword>
<protein>
    <recommendedName>
        <fullName evidence="10">UDP-2,3-diacylglucosamine hydrolase</fullName>
        <ecNumber evidence="10">3.6.1.54</ecNumber>
    </recommendedName>
    <alternativeName>
        <fullName evidence="10">UDP-2,3-diacylglucosamine diphosphatase</fullName>
    </alternativeName>
</protein>
<evidence type="ECO:0000256" key="10">
    <source>
        <dbReference type="HAMAP-Rule" id="MF_00575"/>
    </source>
</evidence>
<feature type="binding site" evidence="10">
    <location>
        <position position="197"/>
    </location>
    <ligand>
        <name>Mn(2+)</name>
        <dbReference type="ChEBI" id="CHEBI:29035"/>
        <label>1</label>
    </ligand>
</feature>
<feature type="binding site" evidence="10">
    <location>
        <position position="160"/>
    </location>
    <ligand>
        <name>substrate</name>
    </ligand>
</feature>
<keyword evidence="7 10" id="KW-0443">Lipid metabolism</keyword>
<dbReference type="GO" id="GO:0030145">
    <property type="term" value="F:manganese ion binding"/>
    <property type="evidence" value="ECO:0007669"/>
    <property type="project" value="UniProtKB-UniRule"/>
</dbReference>
<dbReference type="AlphaFoldDB" id="A0A9J6RRQ8"/>
<keyword evidence="3 10" id="KW-0997">Cell inner membrane</keyword>
<evidence type="ECO:0000256" key="8">
    <source>
        <dbReference type="ARBA" id="ARBA00023136"/>
    </source>
</evidence>
<evidence type="ECO:0000313" key="12">
    <source>
        <dbReference type="EMBL" id="MCZ0866969.1"/>
    </source>
</evidence>
<dbReference type="Gene3D" id="3.60.21.10">
    <property type="match status" value="1"/>
</dbReference>
<feature type="binding site" evidence="10">
    <location>
        <position position="195"/>
    </location>
    <ligand>
        <name>substrate</name>
    </ligand>
</feature>
<dbReference type="Proteomes" id="UP001069090">
    <property type="component" value="Unassembled WGS sequence"/>
</dbReference>
<dbReference type="EMBL" id="JAPTGG010000019">
    <property type="protein sequence ID" value="MCZ0866969.1"/>
    <property type="molecule type" value="Genomic_DNA"/>
</dbReference>
<feature type="binding site" evidence="10">
    <location>
        <begin position="79"/>
        <end position="80"/>
    </location>
    <ligand>
        <name>substrate</name>
    </ligand>
</feature>
<feature type="binding site" evidence="10">
    <location>
        <position position="41"/>
    </location>
    <ligand>
        <name>Mn(2+)</name>
        <dbReference type="ChEBI" id="CHEBI:29035"/>
        <label>1</label>
    </ligand>
</feature>
<feature type="binding site" evidence="10">
    <location>
        <position position="8"/>
    </location>
    <ligand>
        <name>Mn(2+)</name>
        <dbReference type="ChEBI" id="CHEBI:29035"/>
        <label>1</label>
    </ligand>
</feature>
<dbReference type="Pfam" id="PF00149">
    <property type="entry name" value="Metallophos"/>
    <property type="match status" value="1"/>
</dbReference>
<feature type="binding site" evidence="10">
    <location>
        <position position="114"/>
    </location>
    <ligand>
        <name>Mn(2+)</name>
        <dbReference type="ChEBI" id="CHEBI:29035"/>
        <label>2</label>
    </ligand>
</feature>
<evidence type="ECO:0000256" key="7">
    <source>
        <dbReference type="ARBA" id="ARBA00023098"/>
    </source>
</evidence>
<dbReference type="EC" id="3.6.1.54" evidence="10"/>
<keyword evidence="13" id="KW-1185">Reference proteome</keyword>
<dbReference type="NCBIfam" id="NF003743">
    <property type="entry name" value="PRK05340.1"/>
    <property type="match status" value="1"/>
</dbReference>
<evidence type="ECO:0000256" key="6">
    <source>
        <dbReference type="ARBA" id="ARBA00022801"/>
    </source>
</evidence>
<dbReference type="RefSeq" id="WP_258332919.1">
    <property type="nucleotide sequence ID" value="NZ_JAPTGG010000019.1"/>
</dbReference>
<dbReference type="SUPFAM" id="SSF56300">
    <property type="entry name" value="Metallo-dependent phosphatases"/>
    <property type="match status" value="1"/>
</dbReference>
<dbReference type="GO" id="GO:0019897">
    <property type="term" value="C:extrinsic component of plasma membrane"/>
    <property type="evidence" value="ECO:0007669"/>
    <property type="project" value="UniProtKB-UniRule"/>
</dbReference>
<dbReference type="HAMAP" id="MF_00575">
    <property type="entry name" value="LpxH"/>
    <property type="match status" value="1"/>
</dbReference>
<dbReference type="InterPro" id="IPR029052">
    <property type="entry name" value="Metallo-depent_PP-like"/>
</dbReference>
<feature type="binding site" evidence="10">
    <location>
        <position position="41"/>
    </location>
    <ligand>
        <name>Mn(2+)</name>
        <dbReference type="ChEBI" id="CHEBI:29035"/>
        <label>2</label>
    </ligand>
</feature>
<dbReference type="GO" id="GO:0008758">
    <property type="term" value="F:UDP-2,3-diacylglucosamine hydrolase activity"/>
    <property type="evidence" value="ECO:0007669"/>
    <property type="project" value="UniProtKB-UniRule"/>
</dbReference>
<dbReference type="InterPro" id="IPR010138">
    <property type="entry name" value="UDP-diacylglucosamine_Hdrlase"/>
</dbReference>
<feature type="binding site" evidence="10">
    <location>
        <position position="79"/>
    </location>
    <ligand>
        <name>Mn(2+)</name>
        <dbReference type="ChEBI" id="CHEBI:29035"/>
        <label>2</label>
    </ligand>
</feature>
<evidence type="ECO:0000256" key="1">
    <source>
        <dbReference type="ARBA" id="ARBA00022475"/>
    </source>
</evidence>
<organism evidence="12 13">
    <name type="scientific">Dasania phycosphaerae</name>
    <dbReference type="NCBI Taxonomy" id="2950436"/>
    <lineage>
        <taxon>Bacteria</taxon>
        <taxon>Pseudomonadati</taxon>
        <taxon>Pseudomonadota</taxon>
        <taxon>Gammaproteobacteria</taxon>
        <taxon>Cellvibrionales</taxon>
        <taxon>Spongiibacteraceae</taxon>
        <taxon>Dasania</taxon>
    </lineage>
</organism>
<keyword evidence="9 10" id="KW-0464">Manganese</keyword>
<keyword evidence="2 10" id="KW-0444">Lipid biosynthesis</keyword>
<dbReference type="CDD" id="cd07398">
    <property type="entry name" value="MPP_YbbF-LpxH"/>
    <property type="match status" value="1"/>
</dbReference>
<dbReference type="PANTHER" id="PTHR34990">
    <property type="entry name" value="UDP-2,3-DIACYLGLUCOSAMINE HYDROLASE-RELATED"/>
    <property type="match status" value="1"/>
</dbReference>
<keyword evidence="1 10" id="KW-1003">Cell membrane</keyword>
<comment type="function">
    <text evidence="10">Hydrolyzes the pyrophosphate bond of UDP-2,3-diacylglucosamine to yield 2,3-diacylglucosamine 1-phosphate (lipid X) and UMP by catalyzing the attack of water at the alpha-P atom. Involved in the biosynthesis of lipid A, a phosphorylated glycolipid that anchors the lipopolysaccharide to the outer membrane of the cell.</text>
</comment>
<evidence type="ECO:0000256" key="2">
    <source>
        <dbReference type="ARBA" id="ARBA00022516"/>
    </source>
</evidence>
<feature type="binding site" evidence="10">
    <location>
        <position position="167"/>
    </location>
    <ligand>
        <name>substrate</name>
    </ligand>
</feature>
<feature type="domain" description="Calcineurin-like phosphoesterase" evidence="11">
    <location>
        <begin position="1"/>
        <end position="199"/>
    </location>
</feature>
<comment type="similarity">
    <text evidence="10">Belongs to the LpxH family.</text>
</comment>
<comment type="caution">
    <text evidence="12">The sequence shown here is derived from an EMBL/GenBank/DDBJ whole genome shotgun (WGS) entry which is preliminary data.</text>
</comment>
<feature type="binding site" evidence="10">
    <location>
        <position position="195"/>
    </location>
    <ligand>
        <name>Mn(2+)</name>
        <dbReference type="ChEBI" id="CHEBI:29035"/>
        <label>2</label>
    </ligand>
</feature>
<accession>A0A9J6RRQ8</accession>
<comment type="pathway">
    <text evidence="10">Glycolipid biosynthesis; lipid IV(A) biosynthesis; lipid IV(A) from (3R)-3-hydroxytetradecanoyl-[acyl-carrier-protein] and UDP-N-acetyl-alpha-D-glucosamine: step 4/6.</text>
</comment>
<dbReference type="InterPro" id="IPR004843">
    <property type="entry name" value="Calcineurin-like_PHP"/>
</dbReference>
<comment type="catalytic activity">
    <reaction evidence="10">
        <text>UDP-2-N,3-O-bis[(3R)-3-hydroxytetradecanoyl]-alpha-D-glucosamine + H2O = 2-N,3-O-bis[(3R)-3-hydroxytetradecanoyl]-alpha-D-glucosaminyl 1-phosphate + UMP + 2 H(+)</text>
        <dbReference type="Rhea" id="RHEA:25213"/>
        <dbReference type="ChEBI" id="CHEBI:15377"/>
        <dbReference type="ChEBI" id="CHEBI:15378"/>
        <dbReference type="ChEBI" id="CHEBI:57865"/>
        <dbReference type="ChEBI" id="CHEBI:57957"/>
        <dbReference type="ChEBI" id="CHEBI:78847"/>
        <dbReference type="EC" id="3.6.1.54"/>
    </reaction>
</comment>
<name>A0A9J6RRQ8_9GAMM</name>
<keyword evidence="4 10" id="KW-0441">Lipid A biosynthesis</keyword>
<keyword evidence="5 10" id="KW-0479">Metal-binding</keyword>
<evidence type="ECO:0000313" key="13">
    <source>
        <dbReference type="Proteomes" id="UP001069090"/>
    </source>
</evidence>
<evidence type="ECO:0000256" key="3">
    <source>
        <dbReference type="ARBA" id="ARBA00022519"/>
    </source>
</evidence>
<gene>
    <name evidence="10" type="primary">lpxH</name>
    <name evidence="12" type="ORF">O0V09_17340</name>
</gene>
<sequence length="240" mass="27216">MTCYFISDLHLDETRPAVTRAFLHYLQQWAGHCDALYILGDFFEVWVGDDDDAPLALAIIKALKAFSDSGSALYIMHGNRDFLLGESFCQQTGATLLPDPTVIDLYGQRTLLMHGDSLCTQDTEYMAFRQQARSASWQQQLLSQPLAARRALATQLREQSQSMNALKAEDIMDVTPAEVEQVMRQQLCLRLIHGHTHRPHRHAMNLDGQKAERIVLGDWCDKAWILKAQAQSLELQAFKL</sequence>
<feature type="binding site" evidence="10">
    <location>
        <position position="122"/>
    </location>
    <ligand>
        <name>substrate</name>
    </ligand>
</feature>
<dbReference type="GO" id="GO:0005737">
    <property type="term" value="C:cytoplasm"/>
    <property type="evidence" value="ECO:0007669"/>
    <property type="project" value="InterPro"/>
</dbReference>
<reference evidence="12 13" key="1">
    <citation type="submission" date="2022-12" db="EMBL/GenBank/DDBJ databases">
        <title>Dasania phycosphaerae sp. nov., isolated from particulate material of the south coast of Korea.</title>
        <authorList>
            <person name="Jiang Y."/>
        </authorList>
    </citation>
    <scope>NUCLEOTIDE SEQUENCE [LARGE SCALE GENOMIC DNA]</scope>
    <source>
        <strain evidence="12 13">GY-19</strain>
    </source>
</reference>
<dbReference type="NCBIfam" id="TIGR01854">
    <property type="entry name" value="lipid_A_lpxH"/>
    <property type="match status" value="1"/>
</dbReference>
<feature type="binding site" evidence="10">
    <location>
        <position position="10"/>
    </location>
    <ligand>
        <name>Mn(2+)</name>
        <dbReference type="ChEBI" id="CHEBI:29035"/>
        <label>1</label>
    </ligand>
</feature>
<evidence type="ECO:0000259" key="11">
    <source>
        <dbReference type="Pfam" id="PF00149"/>
    </source>
</evidence>
<proteinExistence type="inferred from homology"/>
<keyword evidence="8 10" id="KW-0472">Membrane</keyword>
<dbReference type="PANTHER" id="PTHR34990:SF1">
    <property type="entry name" value="UDP-2,3-DIACYLGLUCOSAMINE HYDROLASE"/>
    <property type="match status" value="1"/>
</dbReference>
<evidence type="ECO:0000256" key="4">
    <source>
        <dbReference type="ARBA" id="ARBA00022556"/>
    </source>
</evidence>